<dbReference type="InterPro" id="IPR003477">
    <property type="entry name" value="PemK-like"/>
</dbReference>
<dbReference type="EMBL" id="VDUZ01000020">
    <property type="protein sequence ID" value="TXL74185.1"/>
    <property type="molecule type" value="Genomic_DNA"/>
</dbReference>
<evidence type="ECO:0000313" key="1">
    <source>
        <dbReference type="EMBL" id="TXL74185.1"/>
    </source>
</evidence>
<dbReference type="GO" id="GO:0016075">
    <property type="term" value="P:rRNA catabolic process"/>
    <property type="evidence" value="ECO:0007669"/>
    <property type="project" value="TreeGrafter"/>
</dbReference>
<keyword evidence="2" id="KW-1185">Reference proteome</keyword>
<protein>
    <submittedName>
        <fullName evidence="1">Type II toxin-antitoxin system PemK/MazF family toxin</fullName>
    </submittedName>
</protein>
<dbReference type="AlphaFoldDB" id="A0A5C8PKI8"/>
<evidence type="ECO:0000313" key="2">
    <source>
        <dbReference type="Proteomes" id="UP000321638"/>
    </source>
</evidence>
<dbReference type="Proteomes" id="UP000321638">
    <property type="component" value="Unassembled WGS sequence"/>
</dbReference>
<proteinExistence type="predicted"/>
<dbReference type="GO" id="GO:0003677">
    <property type="term" value="F:DNA binding"/>
    <property type="evidence" value="ECO:0007669"/>
    <property type="project" value="InterPro"/>
</dbReference>
<comment type="caution">
    <text evidence="1">The sequence shown here is derived from an EMBL/GenBank/DDBJ whole genome shotgun (WGS) entry which is preliminary data.</text>
</comment>
<name>A0A5C8PKI8_9HYPH</name>
<sequence length="109" mass="11713">MRRGDVVTVAAAGDFGRPRPAVIVQTDAFPETHASVVICRMTSEVVDAVDFRVTIDPSDTNGLRVRSQVMADKPVTVRRGRIGRVIGHLEAADIGRLNIALAFVMGLAD</sequence>
<dbReference type="GO" id="GO:0004521">
    <property type="term" value="F:RNA endonuclease activity"/>
    <property type="evidence" value="ECO:0007669"/>
    <property type="project" value="TreeGrafter"/>
</dbReference>
<dbReference type="SUPFAM" id="SSF50118">
    <property type="entry name" value="Cell growth inhibitor/plasmid maintenance toxic component"/>
    <property type="match status" value="1"/>
</dbReference>
<dbReference type="InterPro" id="IPR011067">
    <property type="entry name" value="Plasmid_toxin/cell-grow_inhib"/>
</dbReference>
<dbReference type="PANTHER" id="PTHR33988">
    <property type="entry name" value="ENDORIBONUCLEASE MAZF-RELATED"/>
    <property type="match status" value="1"/>
</dbReference>
<dbReference type="Pfam" id="PF02452">
    <property type="entry name" value="PemK_toxin"/>
    <property type="match status" value="1"/>
</dbReference>
<reference evidence="1 2" key="1">
    <citation type="submission" date="2019-06" db="EMBL/GenBank/DDBJ databases">
        <title>New taxonomy in bacterial strain CC-CFT640, isolated from vineyard.</title>
        <authorList>
            <person name="Lin S.-Y."/>
            <person name="Tsai C.-F."/>
            <person name="Young C.-C."/>
        </authorList>
    </citation>
    <scope>NUCLEOTIDE SEQUENCE [LARGE SCALE GENOMIC DNA]</scope>
    <source>
        <strain evidence="1 2">CC-CFT640</strain>
    </source>
</reference>
<dbReference type="Gene3D" id="2.30.30.110">
    <property type="match status" value="1"/>
</dbReference>
<accession>A0A5C8PKI8</accession>
<gene>
    <name evidence="1" type="ORF">FHP25_17930</name>
</gene>
<organism evidence="1 2">
    <name type="scientific">Vineibacter terrae</name>
    <dbReference type="NCBI Taxonomy" id="2586908"/>
    <lineage>
        <taxon>Bacteria</taxon>
        <taxon>Pseudomonadati</taxon>
        <taxon>Pseudomonadota</taxon>
        <taxon>Alphaproteobacteria</taxon>
        <taxon>Hyphomicrobiales</taxon>
        <taxon>Vineibacter</taxon>
    </lineage>
</organism>
<dbReference type="OrthoDB" id="3196747at2"/>
<dbReference type="GO" id="GO:0006402">
    <property type="term" value="P:mRNA catabolic process"/>
    <property type="evidence" value="ECO:0007669"/>
    <property type="project" value="TreeGrafter"/>
</dbReference>